<evidence type="ECO:0000256" key="2">
    <source>
        <dbReference type="SAM" id="SignalP"/>
    </source>
</evidence>
<dbReference type="EMBL" id="CP144698">
    <property type="protein sequence ID" value="WVZ17123.1"/>
    <property type="molecule type" value="Genomic_DNA"/>
</dbReference>
<dbReference type="PROSITE" id="PS51257">
    <property type="entry name" value="PROKAR_LIPOPROTEIN"/>
    <property type="match status" value="1"/>
</dbReference>
<evidence type="ECO:0000313" key="3">
    <source>
        <dbReference type="EMBL" id="WVZ17123.1"/>
    </source>
</evidence>
<keyword evidence="2" id="KW-0732">Signal</keyword>
<accession>A0AAQ3NZF0</accession>
<feature type="region of interest" description="Disordered" evidence="1">
    <location>
        <begin position="133"/>
        <end position="171"/>
    </location>
</feature>
<feature type="non-terminal residue" evidence="3">
    <location>
        <position position="257"/>
    </location>
</feature>
<gene>
    <name evidence="3" type="ORF">V8G54_010105</name>
</gene>
<organism evidence="3 4">
    <name type="scientific">Vigna mungo</name>
    <name type="common">Black gram</name>
    <name type="synonym">Phaseolus mungo</name>
    <dbReference type="NCBI Taxonomy" id="3915"/>
    <lineage>
        <taxon>Eukaryota</taxon>
        <taxon>Viridiplantae</taxon>
        <taxon>Streptophyta</taxon>
        <taxon>Embryophyta</taxon>
        <taxon>Tracheophyta</taxon>
        <taxon>Spermatophyta</taxon>
        <taxon>Magnoliopsida</taxon>
        <taxon>eudicotyledons</taxon>
        <taxon>Gunneridae</taxon>
        <taxon>Pentapetalae</taxon>
        <taxon>rosids</taxon>
        <taxon>fabids</taxon>
        <taxon>Fabales</taxon>
        <taxon>Fabaceae</taxon>
        <taxon>Papilionoideae</taxon>
        <taxon>50 kb inversion clade</taxon>
        <taxon>NPAAA clade</taxon>
        <taxon>indigoferoid/millettioid clade</taxon>
        <taxon>Phaseoleae</taxon>
        <taxon>Vigna</taxon>
    </lineage>
</organism>
<feature type="chain" id="PRO_5042972594" evidence="2">
    <location>
        <begin position="26"/>
        <end position="257"/>
    </location>
</feature>
<dbReference type="Proteomes" id="UP001374535">
    <property type="component" value="Chromosome 3"/>
</dbReference>
<keyword evidence="4" id="KW-1185">Reference proteome</keyword>
<name>A0AAQ3NZF0_VIGMU</name>
<feature type="signal peptide" evidence="2">
    <location>
        <begin position="1"/>
        <end position="25"/>
    </location>
</feature>
<proteinExistence type="predicted"/>
<dbReference type="AlphaFoldDB" id="A0AAQ3NZF0"/>
<evidence type="ECO:0000313" key="4">
    <source>
        <dbReference type="Proteomes" id="UP001374535"/>
    </source>
</evidence>
<evidence type="ECO:0000256" key="1">
    <source>
        <dbReference type="SAM" id="MobiDB-lite"/>
    </source>
</evidence>
<feature type="compositionally biased region" description="Polar residues" evidence="1">
    <location>
        <begin position="133"/>
        <end position="151"/>
    </location>
</feature>
<protein>
    <submittedName>
        <fullName evidence="3">Uncharacterized protein</fullName>
    </submittedName>
</protein>
<sequence>MTRSTISPSPIFISFTLLLITFACATSLNEIENFKPKGSDGFTVPSHVEEQGEESVKEYLDSVLKNALFGSDSTETVQNKEAYAIEAESNTQIKDEVDAEARLIVPKHIEEEGAEAIKKYLDDLFSKALFGTDSTQTGQNQEPHQHSNSIHLDSKTHVKQEGKKKEDADKSFHKVSKLIKEEELVKDDIEVNVKLEIVGDGEYVLKMKRVNPSSNNEDEVERAKHLAQNGAMLLHYGEILQDIGEKMITQSQALLYS</sequence>
<reference evidence="3 4" key="1">
    <citation type="journal article" date="2023" name="Life. Sci Alliance">
        <title>Evolutionary insights into 3D genome organization and epigenetic landscape of Vigna mungo.</title>
        <authorList>
            <person name="Junaid A."/>
            <person name="Singh B."/>
            <person name="Bhatia S."/>
        </authorList>
    </citation>
    <scope>NUCLEOTIDE SEQUENCE [LARGE SCALE GENOMIC DNA]</scope>
    <source>
        <strain evidence="3">Urdbean</strain>
    </source>
</reference>
<feature type="compositionally biased region" description="Basic and acidic residues" evidence="1">
    <location>
        <begin position="152"/>
        <end position="171"/>
    </location>
</feature>